<dbReference type="WBParaSite" id="SMUV_0001059901-mRNA-1">
    <property type="protein sequence ID" value="SMUV_0001059901-mRNA-1"/>
    <property type="gene ID" value="SMUV_0001059901"/>
</dbReference>
<proteinExistence type="predicted"/>
<evidence type="ECO:0000313" key="2">
    <source>
        <dbReference type="WBParaSite" id="SMUV_0001059901-mRNA-1"/>
    </source>
</evidence>
<name>A0A0N5B012_9BILA</name>
<organism evidence="1 2">
    <name type="scientific">Syphacia muris</name>
    <dbReference type="NCBI Taxonomy" id="451379"/>
    <lineage>
        <taxon>Eukaryota</taxon>
        <taxon>Metazoa</taxon>
        <taxon>Ecdysozoa</taxon>
        <taxon>Nematoda</taxon>
        <taxon>Chromadorea</taxon>
        <taxon>Rhabditida</taxon>
        <taxon>Spirurina</taxon>
        <taxon>Oxyuridomorpha</taxon>
        <taxon>Oxyuroidea</taxon>
        <taxon>Oxyuridae</taxon>
        <taxon>Syphacia</taxon>
    </lineage>
</organism>
<sequence>MGAQIWFESMKFDMELKWLLFDYMKQKSSWEELKFPVVTMKLHSNSGSTIYRCCVRSVKVNRFKWRSKYWKKFEWICLLILSDSFTNCNI</sequence>
<dbReference type="AlphaFoldDB" id="A0A0N5B012"/>
<dbReference type="Proteomes" id="UP000046393">
    <property type="component" value="Unplaced"/>
</dbReference>
<accession>A0A0N5B012</accession>
<protein>
    <submittedName>
        <fullName evidence="2">Ovule protein</fullName>
    </submittedName>
</protein>
<evidence type="ECO:0000313" key="1">
    <source>
        <dbReference type="Proteomes" id="UP000046393"/>
    </source>
</evidence>
<keyword evidence="1" id="KW-1185">Reference proteome</keyword>
<reference evidence="2" key="1">
    <citation type="submission" date="2017-02" db="UniProtKB">
        <authorList>
            <consortium name="WormBaseParasite"/>
        </authorList>
    </citation>
    <scope>IDENTIFICATION</scope>
</reference>